<evidence type="ECO:0000256" key="1">
    <source>
        <dbReference type="SAM" id="MobiDB-lite"/>
    </source>
</evidence>
<sequence>MKFFVMMSMMLGNFLIPFTSLAFEGLYFKSVEGEEIKVIPTYENQRIVNLSFETDCYSNNGYCMSNRHANDILEGFINSSRNKRLYTYRYVTADPCMDPRNGCTPHGGDDIQTVDINNEPERVSPMRTTQVRTQSNPPQSQTGPVDSYSNALATQLGTDSAIAIVDYLKKFNGKNDNPNIVINSYKLSNGKRVPHTMCRPVERFCDNVDFDVTINTNSGVTVNYEARITSREEVKRFNAVWDSLFGFFEGEYTCVLSSTGTASSGIMKGQLVCYWSPY</sequence>
<dbReference type="GeneID" id="29921965"/>
<organism evidence="2 3">
    <name type="scientific">Pseudoalteromonas luteoviolacea (strain 2ta16)</name>
    <dbReference type="NCBI Taxonomy" id="1353533"/>
    <lineage>
        <taxon>Bacteria</taxon>
        <taxon>Pseudomonadati</taxon>
        <taxon>Pseudomonadota</taxon>
        <taxon>Gammaproteobacteria</taxon>
        <taxon>Alteromonadales</taxon>
        <taxon>Pseudoalteromonadaceae</taxon>
        <taxon>Pseudoalteromonas</taxon>
    </lineage>
</organism>
<name>V4I2B9_PSEL2</name>
<feature type="region of interest" description="Disordered" evidence="1">
    <location>
        <begin position="121"/>
        <end position="147"/>
    </location>
</feature>
<dbReference type="AlphaFoldDB" id="V4I2B9"/>
<evidence type="ECO:0000313" key="3">
    <source>
        <dbReference type="Proteomes" id="UP000017820"/>
    </source>
</evidence>
<protein>
    <submittedName>
        <fullName evidence="2">Uncharacterized protein</fullName>
    </submittedName>
</protein>
<proteinExistence type="predicted"/>
<evidence type="ECO:0000313" key="2">
    <source>
        <dbReference type="EMBL" id="ESP94344.1"/>
    </source>
</evidence>
<dbReference type="EMBL" id="AUSV01000015">
    <property type="protein sequence ID" value="ESP94344.1"/>
    <property type="molecule type" value="Genomic_DNA"/>
</dbReference>
<gene>
    <name evidence="2" type="ORF">PL2TA16_01045</name>
</gene>
<feature type="compositionally biased region" description="Polar residues" evidence="1">
    <location>
        <begin position="126"/>
        <end position="147"/>
    </location>
</feature>
<reference evidence="2 3" key="1">
    <citation type="submission" date="2013-07" db="EMBL/GenBank/DDBJ databases">
        <title>Draft genome sequence of Pseudoalteromonas luteoviolacea 2ta16.</title>
        <authorList>
            <person name="Allen E.E."/>
            <person name="Azam F."/>
            <person name="Podell S."/>
        </authorList>
    </citation>
    <scope>NUCLEOTIDE SEQUENCE [LARGE SCALE GENOMIC DNA]</scope>
    <source>
        <strain evidence="2 3">2ta16</strain>
    </source>
</reference>
<dbReference type="PATRIC" id="fig|1353533.3.peg.1327"/>
<dbReference type="RefSeq" id="WP_023398265.1">
    <property type="nucleotide sequence ID" value="NZ_AUSV01000015.1"/>
</dbReference>
<dbReference type="Proteomes" id="UP000017820">
    <property type="component" value="Unassembled WGS sequence"/>
</dbReference>
<comment type="caution">
    <text evidence="2">The sequence shown here is derived from an EMBL/GenBank/DDBJ whole genome shotgun (WGS) entry which is preliminary data.</text>
</comment>
<accession>V4I2B9</accession>